<feature type="region of interest" description="Disordered" evidence="1">
    <location>
        <begin position="21"/>
        <end position="43"/>
    </location>
</feature>
<dbReference type="EMBL" id="CP040330">
    <property type="protein sequence ID" value="QCS41629.1"/>
    <property type="molecule type" value="Genomic_DNA"/>
</dbReference>
<dbReference type="GeneID" id="40264485"/>
<gene>
    <name evidence="2" type="ORF">FEJ81_04395</name>
</gene>
<feature type="compositionally biased region" description="Basic and acidic residues" evidence="1">
    <location>
        <begin position="32"/>
        <end position="43"/>
    </location>
</feature>
<dbReference type="OrthoDB" id="185851at2157"/>
<evidence type="ECO:0000313" key="2">
    <source>
        <dbReference type="EMBL" id="QCS41629.1"/>
    </source>
</evidence>
<protein>
    <submittedName>
        <fullName evidence="2">Uncharacterized protein</fullName>
    </submittedName>
</protein>
<name>A0A4V1FZC8_9EURY</name>
<accession>A0A4V1FZC8</accession>
<reference evidence="3" key="1">
    <citation type="submission" date="2019-05" db="EMBL/GenBank/DDBJ databases">
        <title>Genome sequence and methylation pattern of the halophilic Archaeon Natrinema versiforme BOL5-4.</title>
        <authorList>
            <person name="DasSarma P."/>
            <person name="Anton B.P."/>
            <person name="DasSarma S.L."/>
            <person name="Martinez F.L."/>
            <person name="Guzman D."/>
            <person name="Roberts R.J."/>
            <person name="DasSarma S."/>
        </authorList>
    </citation>
    <scope>NUCLEOTIDE SEQUENCE [LARGE SCALE GENOMIC DNA]</scope>
    <source>
        <strain evidence="3">BOL5-4</strain>
    </source>
</reference>
<evidence type="ECO:0000256" key="1">
    <source>
        <dbReference type="SAM" id="MobiDB-lite"/>
    </source>
</evidence>
<dbReference type="RefSeq" id="WP_138244136.1">
    <property type="nucleotide sequence ID" value="NZ_CP040330.1"/>
</dbReference>
<organism evidence="2 3">
    <name type="scientific">Natrinema versiforme</name>
    <dbReference type="NCBI Taxonomy" id="88724"/>
    <lineage>
        <taxon>Archaea</taxon>
        <taxon>Methanobacteriati</taxon>
        <taxon>Methanobacteriota</taxon>
        <taxon>Stenosarchaea group</taxon>
        <taxon>Halobacteria</taxon>
        <taxon>Halobacteriales</taxon>
        <taxon>Natrialbaceae</taxon>
        <taxon>Natrinema</taxon>
    </lineage>
</organism>
<dbReference type="KEGG" id="nvr:FEJ81_04395"/>
<dbReference type="Proteomes" id="UP000302218">
    <property type="component" value="Chromosome"/>
</dbReference>
<evidence type="ECO:0000313" key="3">
    <source>
        <dbReference type="Proteomes" id="UP000302218"/>
    </source>
</evidence>
<sequence>MGIRNNVTSFSHRLREQVQSTLLNEPEPAGDETAHGDNGGEERVSNSFGNLFHCSRCGDVYIATEKRVCSDCDAEVEQVRSTLACNGR</sequence>
<proteinExistence type="predicted"/>
<dbReference type="AlphaFoldDB" id="A0A4V1FZC8"/>